<proteinExistence type="predicted"/>
<dbReference type="Pfam" id="PF25823">
    <property type="entry name" value="Ams2-SPT21_N"/>
    <property type="match status" value="1"/>
</dbReference>
<gene>
    <name evidence="3" type="ORF">MYCTH_2301174</name>
</gene>
<feature type="region of interest" description="Disordered" evidence="1">
    <location>
        <begin position="205"/>
        <end position="326"/>
    </location>
</feature>
<feature type="compositionally biased region" description="Polar residues" evidence="1">
    <location>
        <begin position="959"/>
        <end position="972"/>
    </location>
</feature>
<feature type="region of interest" description="Disordered" evidence="1">
    <location>
        <begin position="358"/>
        <end position="762"/>
    </location>
</feature>
<feature type="domain" description="Ams2/SPT21 N-terminal" evidence="2">
    <location>
        <begin position="12"/>
        <end position="139"/>
    </location>
</feature>
<dbReference type="PANTHER" id="PTHR39147:SF1">
    <property type="entry name" value="PROTEIN SPT21"/>
    <property type="match status" value="1"/>
</dbReference>
<feature type="compositionally biased region" description="Polar residues" evidence="1">
    <location>
        <begin position="261"/>
        <end position="274"/>
    </location>
</feature>
<organism evidence="3 4">
    <name type="scientific">Thermothelomyces thermophilus (strain ATCC 42464 / BCRC 31852 / DSM 1799)</name>
    <name type="common">Sporotrichum thermophile</name>
    <dbReference type="NCBI Taxonomy" id="573729"/>
    <lineage>
        <taxon>Eukaryota</taxon>
        <taxon>Fungi</taxon>
        <taxon>Dikarya</taxon>
        <taxon>Ascomycota</taxon>
        <taxon>Pezizomycotina</taxon>
        <taxon>Sordariomycetes</taxon>
        <taxon>Sordariomycetidae</taxon>
        <taxon>Sordariales</taxon>
        <taxon>Chaetomiaceae</taxon>
        <taxon>Thermothelomyces</taxon>
    </lineage>
</organism>
<dbReference type="eggNOG" id="ENOG502QUGJ">
    <property type="taxonomic scope" value="Eukaryota"/>
</dbReference>
<feature type="compositionally biased region" description="Gly residues" evidence="1">
    <location>
        <begin position="1191"/>
        <end position="1200"/>
    </location>
</feature>
<keyword evidence="4" id="KW-1185">Reference proteome</keyword>
<evidence type="ECO:0000313" key="3">
    <source>
        <dbReference type="EMBL" id="AEO56358.1"/>
    </source>
</evidence>
<feature type="compositionally biased region" description="Basic residues" evidence="1">
    <location>
        <begin position="883"/>
        <end position="898"/>
    </location>
</feature>
<feature type="compositionally biased region" description="Polar residues" evidence="1">
    <location>
        <begin position="1111"/>
        <end position="1124"/>
    </location>
</feature>
<feature type="compositionally biased region" description="Pro residues" evidence="1">
    <location>
        <begin position="735"/>
        <end position="749"/>
    </location>
</feature>
<dbReference type="InterPro" id="IPR013088">
    <property type="entry name" value="Znf_NHR/GATA"/>
</dbReference>
<protein>
    <recommendedName>
        <fullName evidence="2">Ams2/SPT21 N-terminal domain-containing protein</fullName>
    </recommendedName>
</protein>
<dbReference type="GO" id="GO:0030466">
    <property type="term" value="P:silent mating-type cassette heterochromatin formation"/>
    <property type="evidence" value="ECO:0007669"/>
    <property type="project" value="TreeGrafter"/>
</dbReference>
<accession>G2Q966</accession>
<dbReference type="GO" id="GO:0006357">
    <property type="term" value="P:regulation of transcription by RNA polymerase II"/>
    <property type="evidence" value="ECO:0007669"/>
    <property type="project" value="TreeGrafter"/>
</dbReference>
<feature type="compositionally biased region" description="Low complexity" evidence="1">
    <location>
        <begin position="1085"/>
        <end position="1096"/>
    </location>
</feature>
<feature type="compositionally biased region" description="Basic and acidic residues" evidence="1">
    <location>
        <begin position="1213"/>
        <end position="1223"/>
    </location>
</feature>
<feature type="region of interest" description="Disordered" evidence="1">
    <location>
        <begin position="1110"/>
        <end position="1146"/>
    </location>
</feature>
<feature type="region of interest" description="Disordered" evidence="1">
    <location>
        <begin position="959"/>
        <end position="1096"/>
    </location>
</feature>
<dbReference type="InterPro" id="IPR042403">
    <property type="entry name" value="Spt21/Ams2"/>
</dbReference>
<dbReference type="Proteomes" id="UP000007322">
    <property type="component" value="Chromosome 2"/>
</dbReference>
<evidence type="ECO:0000256" key="1">
    <source>
        <dbReference type="SAM" id="MobiDB-lite"/>
    </source>
</evidence>
<evidence type="ECO:0000259" key="2">
    <source>
        <dbReference type="Pfam" id="PF25823"/>
    </source>
</evidence>
<feature type="compositionally biased region" description="Basic and acidic residues" evidence="1">
    <location>
        <begin position="397"/>
        <end position="409"/>
    </location>
</feature>
<dbReference type="VEuPathDB" id="FungiDB:MYCTH_2301174"/>
<feature type="compositionally biased region" description="Gly residues" evidence="1">
    <location>
        <begin position="1250"/>
        <end position="1269"/>
    </location>
</feature>
<dbReference type="GO" id="GO:0008270">
    <property type="term" value="F:zinc ion binding"/>
    <property type="evidence" value="ECO:0007669"/>
    <property type="project" value="InterPro"/>
</dbReference>
<feature type="compositionally biased region" description="Polar residues" evidence="1">
    <location>
        <begin position="577"/>
        <end position="628"/>
    </location>
</feature>
<name>G2Q966_THET4</name>
<dbReference type="HOGENOM" id="CLU_001743_2_0_1"/>
<reference evidence="3 4" key="1">
    <citation type="journal article" date="2011" name="Nat. Biotechnol.">
        <title>Comparative genomic analysis of the thermophilic biomass-degrading fungi Myceliophthora thermophila and Thielavia terrestris.</title>
        <authorList>
            <person name="Berka R.M."/>
            <person name="Grigoriev I.V."/>
            <person name="Otillar R."/>
            <person name="Salamov A."/>
            <person name="Grimwood J."/>
            <person name="Reid I."/>
            <person name="Ishmael N."/>
            <person name="John T."/>
            <person name="Darmond C."/>
            <person name="Moisan M.-C."/>
            <person name="Henrissat B."/>
            <person name="Coutinho P.M."/>
            <person name="Lombard V."/>
            <person name="Natvig D.O."/>
            <person name="Lindquist E."/>
            <person name="Schmutz J."/>
            <person name="Lucas S."/>
            <person name="Harris P."/>
            <person name="Powlowski J."/>
            <person name="Bellemare A."/>
            <person name="Taylor D."/>
            <person name="Butler G."/>
            <person name="de Vries R.P."/>
            <person name="Allijn I.E."/>
            <person name="van den Brink J."/>
            <person name="Ushinsky S."/>
            <person name="Storms R."/>
            <person name="Powell A.J."/>
            <person name="Paulsen I.T."/>
            <person name="Elbourne L.D.H."/>
            <person name="Baker S.E."/>
            <person name="Magnuson J."/>
            <person name="LaBoissiere S."/>
            <person name="Clutterbuck A.J."/>
            <person name="Martinez D."/>
            <person name="Wogulis M."/>
            <person name="de Leon A.L."/>
            <person name="Rey M.W."/>
            <person name="Tsang A."/>
        </authorList>
    </citation>
    <scope>NUCLEOTIDE SEQUENCE [LARGE SCALE GENOMIC DNA]</scope>
    <source>
        <strain evidence="4">ATCC 42464 / BCRC 31852 / DSM 1799</strain>
    </source>
</reference>
<dbReference type="OMA" id="VMQSEYL"/>
<dbReference type="EMBL" id="CP003003">
    <property type="protein sequence ID" value="AEO56358.1"/>
    <property type="molecule type" value="Genomic_DNA"/>
</dbReference>
<feature type="compositionally biased region" description="Low complexity" evidence="1">
    <location>
        <begin position="536"/>
        <end position="545"/>
    </location>
</feature>
<feature type="region of interest" description="Disordered" evidence="1">
    <location>
        <begin position="872"/>
        <end position="927"/>
    </location>
</feature>
<evidence type="ECO:0000313" key="4">
    <source>
        <dbReference type="Proteomes" id="UP000007322"/>
    </source>
</evidence>
<dbReference type="STRING" id="573729.G2Q966"/>
<feature type="compositionally biased region" description="Polar residues" evidence="1">
    <location>
        <begin position="1007"/>
        <end position="1016"/>
    </location>
</feature>
<dbReference type="Gene3D" id="3.30.50.10">
    <property type="entry name" value="Erythroid Transcription Factor GATA-1, subunit A"/>
    <property type="match status" value="1"/>
</dbReference>
<feature type="compositionally biased region" description="Low complexity" evidence="1">
    <location>
        <begin position="673"/>
        <end position="682"/>
    </location>
</feature>
<feature type="compositionally biased region" description="Low complexity" evidence="1">
    <location>
        <begin position="240"/>
        <end position="252"/>
    </location>
</feature>
<sequence>MAALGSLIRGLLSVKVHYSFDRENQVHCLARWHQILQIQTIPLDENTTIGVVDLRTCLQAVSQSSPEILNQQDHDYSVYAYDYSEPDVPLVGQGLLSWNMDPQRGSQQQLVTGRVTRNLLALLNNGSRDTLEVKLKFATVAKSTQRTEYPSEQAGKRAKSTSISAETVSEWNSFIQSNTMLGHASNNGAVSSPALAPAQLSQYNPHVNESRPMDTQGDSQPPQPIRPATMTSAQTLQPVAIQPASRPSSAAAPIPPRPQGSLDSAPSPAASQPTEPALKPRPSRSRSKQPTGRPRGRPRKRPLETGNTSAVEEGTDGDDGPQKRRVKVTQAEYSVIAPFGVAPDSLRVAASTSGSLRAMRPVGAGGETSAPSHLQDVPRVPTPIPDGQMLQQQQRRRALENQAKTEHTSQFDQPGPGRSIAQSGIQDARSPADSNAQSPDHGYMPEDSAGDLNSSPPVPRTTPYIQSSPPASSPILPTMPMPPIDSGFMSGGLEDIFDEDILQRLPQEQTQDQMLPLPSLPDATKAVVPRKKGRSQRQQQEQKQQLSDFPFQEVNPGPPELLPTKSIFNPAGKAKTLNRQASSGTQPAPKPSTNRPFKRSNTAPTPAVSGQDTPHEQVTYQQNGNTLPQEPARQDSHEEQLSLADGDGMGDAIQPATNDAEKGGSANSPLEPAPAASVSMPVPDRPEPERISPAQPPSRPTSRSASASRDAPALKTQGPATSASETAPEPTLTLPRPPASEPPCPPSDFDPPRYSKNLVKKQSIKEKLESAIDKGETPPFCSNCGAIETPTWRKIWTQDHEGVPEFHEFSDKPGCVTMIEVLERDENEQPSRYRMVKKNLGPRDEKRNWVETLLCNPCGIWLGKFKVHRPPDRWDKDAARLNQPRRKREPKGKSKKSRTKSDNAPANPTSEAYFATDPIGPLDHDFLTDRYENGAQSQQPSAPTADEQHLNLRSSPRQRFLGSTHSRGSGTADSPIAVEDQLGSTRRLLFPSPRRDGEPKTLGELPLNTTQTTSTHAPEAKSAPAGKENKANQERPGTPVVAEDELEQELFGTPPRRPSTPPPKATAGPFKTPTRPTPNHRPITRSISRSIRSSRGGILKSPAQLFALQHLEQTPTRTPRSASASKRRTPRSSSKIKNDNNSSHNADFALDASEHNQLSMGMAMQTPMQFDSPFTATLHQLLSEANEFIGGNNGSGGDGDGSPSRRGTASRGEPGHLDLHDDEAGMDFGSFLGTDLVMPSSPPLVRRARTGGGHGNGEGEGDGSGGDQFGGVLQEGVGDDVWGQK</sequence>
<dbReference type="InParanoid" id="G2Q966"/>
<dbReference type="OrthoDB" id="3199820at2759"/>
<dbReference type="SUPFAM" id="SSF57716">
    <property type="entry name" value="Glucocorticoid receptor-like (DNA-binding domain)"/>
    <property type="match status" value="1"/>
</dbReference>
<dbReference type="GeneID" id="11510408"/>
<dbReference type="RefSeq" id="XP_003661603.1">
    <property type="nucleotide sequence ID" value="XM_003661555.1"/>
</dbReference>
<dbReference type="PANTHER" id="PTHR39147">
    <property type="entry name" value="PROTEIN SPT21"/>
    <property type="match status" value="1"/>
</dbReference>
<dbReference type="KEGG" id="mtm:MYCTH_2301174"/>
<feature type="compositionally biased region" description="Low complexity" evidence="1">
    <location>
        <begin position="700"/>
        <end position="713"/>
    </location>
</feature>
<feature type="region of interest" description="Disordered" evidence="1">
    <location>
        <begin position="1187"/>
        <end position="1285"/>
    </location>
</feature>
<feature type="compositionally biased region" description="Pro residues" evidence="1">
    <location>
        <begin position="1055"/>
        <end position="1064"/>
    </location>
</feature>
<dbReference type="GO" id="GO:0000183">
    <property type="term" value="P:rDNA heterochromatin formation"/>
    <property type="evidence" value="ECO:0007669"/>
    <property type="project" value="TreeGrafter"/>
</dbReference>
<dbReference type="InterPro" id="IPR057725">
    <property type="entry name" value="Ams2-SPT21_N"/>
</dbReference>
<feature type="compositionally biased region" description="Low complexity" evidence="1">
    <location>
        <begin position="1132"/>
        <end position="1145"/>
    </location>
</feature>